<name>A0A0E9XIG9_ANGAN</name>
<accession>A0A0E9XIG9</accession>
<sequence length="35" mass="3750">MGSVVQMFTSVASSSHLLSSCTDAHFQCVAYLMNP</sequence>
<reference evidence="1" key="1">
    <citation type="submission" date="2014-11" db="EMBL/GenBank/DDBJ databases">
        <authorList>
            <person name="Amaro Gonzalez C."/>
        </authorList>
    </citation>
    <scope>NUCLEOTIDE SEQUENCE</scope>
</reference>
<reference evidence="1" key="2">
    <citation type="journal article" date="2015" name="Fish Shellfish Immunol.">
        <title>Early steps in the European eel (Anguilla anguilla)-Vibrio vulnificus interaction in the gills: Role of the RtxA13 toxin.</title>
        <authorList>
            <person name="Callol A."/>
            <person name="Pajuelo D."/>
            <person name="Ebbesson L."/>
            <person name="Teles M."/>
            <person name="MacKenzie S."/>
            <person name="Amaro C."/>
        </authorList>
    </citation>
    <scope>NUCLEOTIDE SEQUENCE</scope>
</reference>
<dbReference type="AlphaFoldDB" id="A0A0E9XIG9"/>
<protein>
    <submittedName>
        <fullName evidence="1">Uncharacterized protein</fullName>
    </submittedName>
</protein>
<evidence type="ECO:0000313" key="1">
    <source>
        <dbReference type="EMBL" id="JAI02455.1"/>
    </source>
</evidence>
<proteinExistence type="predicted"/>
<dbReference type="EMBL" id="GBXM01006123">
    <property type="protein sequence ID" value="JAI02455.1"/>
    <property type="molecule type" value="Transcribed_RNA"/>
</dbReference>
<organism evidence="1">
    <name type="scientific">Anguilla anguilla</name>
    <name type="common">European freshwater eel</name>
    <name type="synonym">Muraena anguilla</name>
    <dbReference type="NCBI Taxonomy" id="7936"/>
    <lineage>
        <taxon>Eukaryota</taxon>
        <taxon>Metazoa</taxon>
        <taxon>Chordata</taxon>
        <taxon>Craniata</taxon>
        <taxon>Vertebrata</taxon>
        <taxon>Euteleostomi</taxon>
        <taxon>Actinopterygii</taxon>
        <taxon>Neopterygii</taxon>
        <taxon>Teleostei</taxon>
        <taxon>Anguilliformes</taxon>
        <taxon>Anguillidae</taxon>
        <taxon>Anguilla</taxon>
    </lineage>
</organism>